<dbReference type="AlphaFoldDB" id="A0A0K2VNA6"/>
<evidence type="ECO:0000313" key="1">
    <source>
        <dbReference type="EMBL" id="CDX49095.1"/>
    </source>
</evidence>
<reference evidence="2" key="1">
    <citation type="submission" date="2014-08" db="EMBL/GenBank/DDBJ databases">
        <authorList>
            <person name="Edwards T."/>
        </authorList>
    </citation>
    <scope>NUCLEOTIDE SEQUENCE [LARGE SCALE GENOMIC DNA]</scope>
</reference>
<gene>
    <name evidence="1" type="ORF">MPL1032_10182</name>
</gene>
<evidence type="ECO:0000313" key="2">
    <source>
        <dbReference type="Proteomes" id="UP000182888"/>
    </source>
</evidence>
<accession>A0A0K2VNA6</accession>
<name>A0A0K2VNA6_MESPL</name>
<proteinExistence type="predicted"/>
<dbReference type="Proteomes" id="UP000182888">
    <property type="component" value="Unassembled WGS sequence"/>
</dbReference>
<protein>
    <submittedName>
        <fullName evidence="1">Uncharacterized protein</fullName>
    </submittedName>
</protein>
<dbReference type="EMBL" id="CCND01000001">
    <property type="protein sequence ID" value="CDX49095.1"/>
    <property type="molecule type" value="Genomic_DNA"/>
</dbReference>
<sequence>MVAECCGIPHLHLDLLSKSKVGKMAKSELVPATTSAKMVIASGVDQLLGQIRKDWQAKSLITRVKSLLNVDPSSACQRLLNAAIHDLRDKIIIAGLDVAQEAASQNGLPQAKKPEDIHDYSTTHTLDLAYHMGLISRAEWRRLKRAYDIRKDLEHEDDQYEAGIEDIVYVFRTCIEIVLSKDPISPVRVADVKDIIESPSKVLLSKELIDDFEGAPDKRQLEIAKFLISVARDQKKPDIVRQNAVEALRSIRQIVRKSARAQIGQYMQELLKGAPLDLADMKIAAAAELTAYLKQSRVKAFFEDLHTKFVQVGSRWTSNDQHRKLLDDFDDVGGLEVVPAEIRSEFVLWMVRCFIGEPGGYGMGYNRKVFYGNVAAPRIKEAFSRAGVLIVKDLEQAAKDKFVKAATTDKHIARRMEILKDLVSEDTNS</sequence>
<organism evidence="1 2">
    <name type="scientific">Mesorhizobium plurifarium</name>
    <dbReference type="NCBI Taxonomy" id="69974"/>
    <lineage>
        <taxon>Bacteria</taxon>
        <taxon>Pseudomonadati</taxon>
        <taxon>Pseudomonadota</taxon>
        <taxon>Alphaproteobacteria</taxon>
        <taxon>Hyphomicrobiales</taxon>
        <taxon>Phyllobacteriaceae</taxon>
        <taxon>Mesorhizobium</taxon>
    </lineage>
</organism>